<keyword evidence="2" id="KW-0472">Membrane</keyword>
<dbReference type="EMBL" id="KN818282">
    <property type="protein sequence ID" value="KIL61580.1"/>
    <property type="molecule type" value="Genomic_DNA"/>
</dbReference>
<organism evidence="3 4">
    <name type="scientific">Amanita muscaria (strain Koide BX008)</name>
    <dbReference type="NCBI Taxonomy" id="946122"/>
    <lineage>
        <taxon>Eukaryota</taxon>
        <taxon>Fungi</taxon>
        <taxon>Dikarya</taxon>
        <taxon>Basidiomycota</taxon>
        <taxon>Agaricomycotina</taxon>
        <taxon>Agaricomycetes</taxon>
        <taxon>Agaricomycetidae</taxon>
        <taxon>Agaricales</taxon>
        <taxon>Pluteineae</taxon>
        <taxon>Amanitaceae</taxon>
        <taxon>Amanita</taxon>
    </lineage>
</organism>
<keyword evidence="4" id="KW-1185">Reference proteome</keyword>
<dbReference type="InParanoid" id="A0A0C2SEV8"/>
<reference evidence="3 4" key="1">
    <citation type="submission" date="2014-04" db="EMBL/GenBank/DDBJ databases">
        <title>Evolutionary Origins and Diversification of the Mycorrhizal Mutualists.</title>
        <authorList>
            <consortium name="DOE Joint Genome Institute"/>
            <consortium name="Mycorrhizal Genomics Consortium"/>
            <person name="Kohler A."/>
            <person name="Kuo A."/>
            <person name="Nagy L.G."/>
            <person name="Floudas D."/>
            <person name="Copeland A."/>
            <person name="Barry K.W."/>
            <person name="Cichocki N."/>
            <person name="Veneault-Fourrey C."/>
            <person name="LaButti K."/>
            <person name="Lindquist E.A."/>
            <person name="Lipzen A."/>
            <person name="Lundell T."/>
            <person name="Morin E."/>
            <person name="Murat C."/>
            <person name="Riley R."/>
            <person name="Ohm R."/>
            <person name="Sun H."/>
            <person name="Tunlid A."/>
            <person name="Henrissat B."/>
            <person name="Grigoriev I.V."/>
            <person name="Hibbett D.S."/>
            <person name="Martin F."/>
        </authorList>
    </citation>
    <scope>NUCLEOTIDE SEQUENCE [LARGE SCALE GENOMIC DNA]</scope>
    <source>
        <strain evidence="3 4">Koide BX008</strain>
    </source>
</reference>
<feature type="region of interest" description="Disordered" evidence="1">
    <location>
        <begin position="85"/>
        <end position="112"/>
    </location>
</feature>
<keyword evidence="2" id="KW-1133">Transmembrane helix</keyword>
<dbReference type="AlphaFoldDB" id="A0A0C2SEV8"/>
<name>A0A0C2SEV8_AMAMK</name>
<dbReference type="HOGENOM" id="CLU_2145227_0_0_1"/>
<dbReference type="Proteomes" id="UP000054549">
    <property type="component" value="Unassembled WGS sequence"/>
</dbReference>
<sequence>MNCIDTSICRIDALIGAKFGATASAVQFVTVAMVVLGWVRVGKIGTASPQRATAYFAIVKFAVVALLQASSHQHLRRLSKSFSSLSSCSVTPSPSIKAEHPSPQSANHPQRA</sequence>
<feature type="transmembrane region" description="Helical" evidence="2">
    <location>
        <begin position="52"/>
        <end position="70"/>
    </location>
</feature>
<feature type="transmembrane region" description="Helical" evidence="2">
    <location>
        <begin position="21"/>
        <end position="40"/>
    </location>
</feature>
<evidence type="ECO:0000313" key="4">
    <source>
        <dbReference type="Proteomes" id="UP000054549"/>
    </source>
</evidence>
<accession>A0A0C2SEV8</accession>
<proteinExistence type="predicted"/>
<feature type="compositionally biased region" description="Low complexity" evidence="1">
    <location>
        <begin position="85"/>
        <end position="95"/>
    </location>
</feature>
<keyword evidence="2" id="KW-0812">Transmembrane</keyword>
<gene>
    <name evidence="3" type="ORF">M378DRAFT_850218</name>
</gene>
<evidence type="ECO:0000256" key="1">
    <source>
        <dbReference type="SAM" id="MobiDB-lite"/>
    </source>
</evidence>
<evidence type="ECO:0000256" key="2">
    <source>
        <dbReference type="SAM" id="Phobius"/>
    </source>
</evidence>
<feature type="compositionally biased region" description="Polar residues" evidence="1">
    <location>
        <begin position="102"/>
        <end position="112"/>
    </location>
</feature>
<protein>
    <submittedName>
        <fullName evidence="3">Uncharacterized protein</fullName>
    </submittedName>
</protein>
<evidence type="ECO:0000313" key="3">
    <source>
        <dbReference type="EMBL" id="KIL61580.1"/>
    </source>
</evidence>